<name>X1FT68_9ZZZZ</name>
<reference evidence="1" key="1">
    <citation type="journal article" date="2014" name="Front. Microbiol.">
        <title>High frequency of phylogenetically diverse reductive dehalogenase-homologous genes in deep subseafloor sedimentary metagenomes.</title>
        <authorList>
            <person name="Kawai M."/>
            <person name="Futagami T."/>
            <person name="Toyoda A."/>
            <person name="Takaki Y."/>
            <person name="Nishi S."/>
            <person name="Hori S."/>
            <person name="Arai W."/>
            <person name="Tsubouchi T."/>
            <person name="Morono Y."/>
            <person name="Uchiyama I."/>
            <person name="Ito T."/>
            <person name="Fujiyama A."/>
            <person name="Inagaki F."/>
            <person name="Takami H."/>
        </authorList>
    </citation>
    <scope>NUCLEOTIDE SEQUENCE</scope>
    <source>
        <strain evidence="1">Expedition CK06-06</strain>
    </source>
</reference>
<organism evidence="1">
    <name type="scientific">marine sediment metagenome</name>
    <dbReference type="NCBI Taxonomy" id="412755"/>
    <lineage>
        <taxon>unclassified sequences</taxon>
        <taxon>metagenomes</taxon>
        <taxon>ecological metagenomes</taxon>
    </lineage>
</organism>
<proteinExistence type="predicted"/>
<sequence>CTFSLVMTSDGLAQYQCELIFRLESIPATATYEDTVIILESIQGPNAVGTYVFNSTGYCVLEWLMSSQTSIEYDFLIQQYIAGEWSYSVHMFNEWNGS</sequence>
<evidence type="ECO:0000313" key="1">
    <source>
        <dbReference type="EMBL" id="GAH48187.1"/>
    </source>
</evidence>
<comment type="caution">
    <text evidence="1">The sequence shown here is derived from an EMBL/GenBank/DDBJ whole genome shotgun (WGS) entry which is preliminary data.</text>
</comment>
<dbReference type="EMBL" id="BARU01022946">
    <property type="protein sequence ID" value="GAH48187.1"/>
    <property type="molecule type" value="Genomic_DNA"/>
</dbReference>
<gene>
    <name evidence="1" type="ORF">S03H2_37294</name>
</gene>
<feature type="non-terminal residue" evidence="1">
    <location>
        <position position="1"/>
    </location>
</feature>
<dbReference type="AlphaFoldDB" id="X1FT68"/>
<accession>X1FT68</accession>
<protein>
    <submittedName>
        <fullName evidence="1">Uncharacterized protein</fullName>
    </submittedName>
</protein>